<feature type="region of interest" description="Disordered" evidence="1">
    <location>
        <begin position="1296"/>
        <end position="1459"/>
    </location>
</feature>
<feature type="compositionally biased region" description="Polar residues" evidence="1">
    <location>
        <begin position="1185"/>
        <end position="1204"/>
    </location>
</feature>
<feature type="compositionally biased region" description="Basic and acidic residues" evidence="1">
    <location>
        <begin position="912"/>
        <end position="933"/>
    </location>
</feature>
<keyword evidence="4" id="KW-1185">Reference proteome</keyword>
<evidence type="ECO:0000256" key="1">
    <source>
        <dbReference type="SAM" id="MobiDB-lite"/>
    </source>
</evidence>
<feature type="region of interest" description="Disordered" evidence="1">
    <location>
        <begin position="517"/>
        <end position="544"/>
    </location>
</feature>
<feature type="compositionally biased region" description="Basic and acidic residues" evidence="1">
    <location>
        <begin position="723"/>
        <end position="733"/>
    </location>
</feature>
<feature type="compositionally biased region" description="Basic and acidic residues" evidence="1">
    <location>
        <begin position="252"/>
        <end position="262"/>
    </location>
</feature>
<feature type="compositionally biased region" description="Basic and acidic residues" evidence="1">
    <location>
        <begin position="1133"/>
        <end position="1145"/>
    </location>
</feature>
<feature type="compositionally biased region" description="Polar residues" evidence="1">
    <location>
        <begin position="1310"/>
        <end position="1322"/>
    </location>
</feature>
<feature type="compositionally biased region" description="Basic and acidic residues" evidence="1">
    <location>
        <begin position="1014"/>
        <end position="1023"/>
    </location>
</feature>
<feature type="region of interest" description="Disordered" evidence="1">
    <location>
        <begin position="143"/>
        <end position="164"/>
    </location>
</feature>
<feature type="region of interest" description="Disordered" evidence="1">
    <location>
        <begin position="246"/>
        <end position="311"/>
    </location>
</feature>
<feature type="compositionally biased region" description="Basic and acidic residues" evidence="1">
    <location>
        <begin position="659"/>
        <end position="677"/>
    </location>
</feature>
<feature type="transmembrane region" description="Helical" evidence="2">
    <location>
        <begin position="34"/>
        <end position="55"/>
    </location>
</feature>
<feature type="region of interest" description="Disordered" evidence="1">
    <location>
        <begin position="1509"/>
        <end position="1555"/>
    </location>
</feature>
<feature type="region of interest" description="Disordered" evidence="1">
    <location>
        <begin position="77"/>
        <end position="96"/>
    </location>
</feature>
<comment type="caution">
    <text evidence="3">The sequence shown here is derived from an EMBL/GenBank/DDBJ whole genome shotgun (WGS) entry which is preliminary data.</text>
</comment>
<keyword evidence="2" id="KW-0472">Membrane</keyword>
<feature type="compositionally biased region" description="Basic and acidic residues" evidence="1">
    <location>
        <begin position="1102"/>
        <end position="1115"/>
    </location>
</feature>
<keyword evidence="2" id="KW-0812">Transmembrane</keyword>
<feature type="region of interest" description="Disordered" evidence="1">
    <location>
        <begin position="712"/>
        <end position="1023"/>
    </location>
</feature>
<feature type="compositionally biased region" description="Low complexity" evidence="1">
    <location>
        <begin position="1063"/>
        <end position="1073"/>
    </location>
</feature>
<keyword evidence="2" id="KW-1133">Transmembrane helix</keyword>
<feature type="region of interest" description="Disordered" evidence="1">
    <location>
        <begin position="658"/>
        <end position="689"/>
    </location>
</feature>
<feature type="compositionally biased region" description="Polar residues" evidence="1">
    <location>
        <begin position="342"/>
        <end position="351"/>
    </location>
</feature>
<organism evidence="3 4">
    <name type="scientific">Riccia fluitans</name>
    <dbReference type="NCBI Taxonomy" id="41844"/>
    <lineage>
        <taxon>Eukaryota</taxon>
        <taxon>Viridiplantae</taxon>
        <taxon>Streptophyta</taxon>
        <taxon>Embryophyta</taxon>
        <taxon>Marchantiophyta</taxon>
        <taxon>Marchantiopsida</taxon>
        <taxon>Marchantiidae</taxon>
        <taxon>Marchantiales</taxon>
        <taxon>Ricciaceae</taxon>
        <taxon>Riccia</taxon>
    </lineage>
</organism>
<feature type="compositionally biased region" description="Basic and acidic residues" evidence="1">
    <location>
        <begin position="1155"/>
        <end position="1169"/>
    </location>
</feature>
<feature type="compositionally biased region" description="Low complexity" evidence="1">
    <location>
        <begin position="1518"/>
        <end position="1527"/>
    </location>
</feature>
<feature type="compositionally biased region" description="Polar residues" evidence="1">
    <location>
        <begin position="359"/>
        <end position="373"/>
    </location>
</feature>
<feature type="compositionally biased region" description="Acidic residues" evidence="1">
    <location>
        <begin position="1528"/>
        <end position="1542"/>
    </location>
</feature>
<evidence type="ECO:0000313" key="3">
    <source>
        <dbReference type="EMBL" id="KAL2631649.1"/>
    </source>
</evidence>
<dbReference type="Proteomes" id="UP001605036">
    <property type="component" value="Unassembled WGS sequence"/>
</dbReference>
<feature type="compositionally biased region" description="Low complexity" evidence="1">
    <location>
        <begin position="79"/>
        <end position="96"/>
    </location>
</feature>
<feature type="transmembrane region" description="Helical" evidence="2">
    <location>
        <begin position="6"/>
        <end position="27"/>
    </location>
</feature>
<feature type="compositionally biased region" description="Low complexity" evidence="1">
    <location>
        <begin position="801"/>
        <end position="816"/>
    </location>
</feature>
<feature type="compositionally biased region" description="Basic and acidic residues" evidence="1">
    <location>
        <begin position="767"/>
        <end position="776"/>
    </location>
</feature>
<gene>
    <name evidence="3" type="ORF">R1flu_016335</name>
</gene>
<accession>A0ABD1YMK8</accession>
<proteinExistence type="predicted"/>
<sequence length="1579" mass="173922">MALWGALKLVALMWNYPLIFCLFLLLFTPALFPIVLYFSPLFISTGLCAIALVSINMADTSPGSESEDDPYLRRWQAEQSSKPPNQQQQQKRSWSQWLTQAEEKTRVWIDSRLTPQQRKQVSSDDNNDHFRWKVIHDNDDENELRDDDHILPPPSKPTKIKYGTRTVDEDGDHQEEAKVEVERTSIPVTGVNEDVRNGNSEEIREALELNDESVVTQSRSISEEKRDSLPPVHVVAAVVAERMMHHASSNQELDRNFVDKSKPPSRPPPPFPVTTTRRYYNEQQPEGRRDVTTNDNNSSNKEVTPTVGLQGAVGEGVAPTVVEEIVVQDIASHAMPLSSSSTLQDAATAQQELAGGTSAAISSHTSSPDEAPTVNSARLIGALDVNFLHRNQVQPDLVVESSTQSERRELEVPGVFHASPAAPSTPPTQSMNEDVAEARMRKPEPVSTTTITYDAVKSRDMGGLVRDEQFVSSQEVTAEGEIGGKKDIDQPELHESELGVPRSDGEVHENGVRWSTHPNIINSESTTFPSDASPPPDADFLDESEIPDRSEKVIFVDESSKVGSNYAMSKDQDKITAGGVWCPSDTIQKRGLDEEVDVDRLLVPAVKEYMPQGQSGIEGDVAAVIFSATISTSILPKEGGEGRPGSSSVVDNGIHVHTSRNEEMQQNENRSDEDKKGLPSNSSFGSSESAEAVSSIHIVADEAEILYSVETSERGNSVAEGLSNEKLEKRSGTDHAQNVEIEAVLSEETEDVISSKEDIFPVNSVQKGDRDGERETSASGLIEDADVQDLTASDKVDGKRSSPSLKMSSSMPVSSRQVRKRSTLAKAISFAEEFHQDNSDSDSEGDEAVRGKSRTTKNVSLDSVEEVTARLSKKYNPTWTKVRQMKESAEQSRSSLALMAIVAPTDEPVDTTEIRPVDSPKESPSLPERKGSDETTDSYMVSMKKVLSAVKSGRNRDKDGAGKGQPQISEKKGLSSVLRINRERFTSPLRRQRSTVKEKEKAGGTTGLTDLAEEEGKPSADKFKDLLMVPLVKAFSSEARVGSGSSNSGRKPDTARELNPQGSSSPALSISSSGHKGRTTETEAVADGKVRGRFILPLKKRFSSDSREERRKKDSTGSASQTPDRSGPLILEVEDKKFKSPDKRFSLSWNKKRHKDDNHSAATSQREEVSPGSIFEKPRSPGISAETTARLISQGNSNSCTSSPIVDEDEAAAYLKGELCSQERSLFWPLSKQREKERESSSLTSELTKEKERGVKSSSSSWWTRKRDKVVVEEATIVVPEDDQATREYVRLFPQKLTARRGHDFKSSPEETTITRSRSSHNYGVENLDSADRNSTPQTPSSSKNSEKSEPQYPLSVRSRVNEGKASPAPTHRREHSDNIQIKFRGHERRMSLPEFDTTEGDQDLTSGEYISPFNQNSSQSVGRTSSASKPQHLRHRSSDVIGMYSRRSEGQELSPFDGARSNMKVKELYRNLDFKSPSSNVEIRITDKLKVPLEEVLSLLAVGDSSSAQNSTVAAVESSSSSGEETSSSEEEWSSSDDEHVEENSAAASGEHLIAPLDRAKESWAFYERNRQLPFVDD</sequence>
<feature type="compositionally biased region" description="Polar residues" evidence="1">
    <location>
        <begin position="293"/>
        <end position="303"/>
    </location>
</feature>
<feature type="region of interest" description="Disordered" evidence="1">
    <location>
        <begin position="1036"/>
        <end position="1204"/>
    </location>
</feature>
<feature type="compositionally biased region" description="Low complexity" evidence="1">
    <location>
        <begin position="680"/>
        <end position="689"/>
    </location>
</feature>
<reference evidence="3 4" key="1">
    <citation type="submission" date="2024-09" db="EMBL/GenBank/DDBJ databases">
        <title>Chromosome-scale assembly of Riccia fluitans.</title>
        <authorList>
            <person name="Paukszto L."/>
            <person name="Sawicki J."/>
            <person name="Karawczyk K."/>
            <person name="Piernik-Szablinska J."/>
            <person name="Szczecinska M."/>
            <person name="Mazdziarz M."/>
        </authorList>
    </citation>
    <scope>NUCLEOTIDE SEQUENCE [LARGE SCALE GENOMIC DNA]</scope>
    <source>
        <strain evidence="3">Rf_01</strain>
        <tissue evidence="3">Aerial parts of the thallus</tissue>
    </source>
</reference>
<evidence type="ECO:0000256" key="2">
    <source>
        <dbReference type="SAM" id="Phobius"/>
    </source>
</evidence>
<evidence type="ECO:0000313" key="4">
    <source>
        <dbReference type="Proteomes" id="UP001605036"/>
    </source>
</evidence>
<dbReference type="EMBL" id="JBHFFA010000004">
    <property type="protein sequence ID" value="KAL2631649.1"/>
    <property type="molecule type" value="Genomic_DNA"/>
</dbReference>
<protein>
    <submittedName>
        <fullName evidence="3">Uncharacterized protein</fullName>
    </submittedName>
</protein>
<feature type="region of interest" description="Disordered" evidence="1">
    <location>
        <begin position="1231"/>
        <end position="1265"/>
    </location>
</feature>
<feature type="compositionally biased region" description="Basic and acidic residues" evidence="1">
    <location>
        <begin position="1078"/>
        <end position="1090"/>
    </location>
</feature>
<feature type="compositionally biased region" description="Polar residues" evidence="1">
    <location>
        <begin position="1413"/>
        <end position="1430"/>
    </location>
</feature>
<feature type="region of interest" description="Disordered" evidence="1">
    <location>
        <begin position="342"/>
        <end position="373"/>
    </location>
</feature>
<name>A0ABD1YMK8_9MARC</name>